<feature type="non-terminal residue" evidence="3">
    <location>
        <position position="143"/>
    </location>
</feature>
<dbReference type="InterPro" id="IPR042099">
    <property type="entry name" value="ANL_N_sf"/>
</dbReference>
<dbReference type="PANTHER" id="PTHR43272:SF33">
    <property type="entry name" value="AMP-BINDING DOMAIN-CONTAINING PROTEIN-RELATED"/>
    <property type="match status" value="1"/>
</dbReference>
<protein>
    <submittedName>
        <fullName evidence="3">Uncharacterized protein</fullName>
    </submittedName>
</protein>
<reference evidence="3 4" key="1">
    <citation type="submission" date="2015-05" db="EMBL/GenBank/DDBJ databases">
        <authorList>
            <person name="Wang D.B."/>
            <person name="Wang M."/>
        </authorList>
    </citation>
    <scope>NUCLEOTIDE SEQUENCE [LARGE SCALE GENOMIC DNA]</scope>
    <source>
        <strain evidence="3">VL1</strain>
    </source>
</reference>
<dbReference type="SUPFAM" id="SSF56801">
    <property type="entry name" value="Acetyl-CoA synthetase-like"/>
    <property type="match status" value="1"/>
</dbReference>
<gene>
    <name evidence="3" type="ORF">BN1708_016363</name>
</gene>
<dbReference type="Proteomes" id="UP000044602">
    <property type="component" value="Unassembled WGS sequence"/>
</dbReference>
<dbReference type="Gene3D" id="3.40.50.12780">
    <property type="entry name" value="N-terminal domain of ligase-like"/>
    <property type="match status" value="1"/>
</dbReference>
<accession>A0A0G4MKT6</accession>
<dbReference type="GO" id="GO:0004467">
    <property type="term" value="F:long-chain fatty acid-CoA ligase activity"/>
    <property type="evidence" value="ECO:0007669"/>
    <property type="project" value="TreeGrafter"/>
</dbReference>
<evidence type="ECO:0000313" key="4">
    <source>
        <dbReference type="Proteomes" id="UP000044602"/>
    </source>
</evidence>
<keyword evidence="2" id="KW-0067">ATP-binding</keyword>
<organism evidence="3 4">
    <name type="scientific">Verticillium longisporum</name>
    <name type="common">Verticillium dahliae var. longisporum</name>
    <dbReference type="NCBI Taxonomy" id="100787"/>
    <lineage>
        <taxon>Eukaryota</taxon>
        <taxon>Fungi</taxon>
        <taxon>Dikarya</taxon>
        <taxon>Ascomycota</taxon>
        <taxon>Pezizomycotina</taxon>
        <taxon>Sordariomycetes</taxon>
        <taxon>Hypocreomycetidae</taxon>
        <taxon>Glomerellales</taxon>
        <taxon>Plectosphaerellaceae</taxon>
        <taxon>Verticillium</taxon>
    </lineage>
</organism>
<proteinExistence type="predicted"/>
<evidence type="ECO:0000256" key="1">
    <source>
        <dbReference type="ARBA" id="ARBA00022741"/>
    </source>
</evidence>
<dbReference type="PANTHER" id="PTHR43272">
    <property type="entry name" value="LONG-CHAIN-FATTY-ACID--COA LIGASE"/>
    <property type="match status" value="1"/>
</dbReference>
<evidence type="ECO:0000256" key="2">
    <source>
        <dbReference type="ARBA" id="ARBA00022840"/>
    </source>
</evidence>
<evidence type="ECO:0000313" key="3">
    <source>
        <dbReference type="EMBL" id="CRK34846.1"/>
    </source>
</evidence>
<dbReference type="GO" id="GO:0016020">
    <property type="term" value="C:membrane"/>
    <property type="evidence" value="ECO:0007669"/>
    <property type="project" value="TreeGrafter"/>
</dbReference>
<feature type="non-terminal residue" evidence="3">
    <location>
        <position position="1"/>
    </location>
</feature>
<dbReference type="EMBL" id="CVQH01023250">
    <property type="protein sequence ID" value="CRK34846.1"/>
    <property type="molecule type" value="Genomic_DNA"/>
</dbReference>
<name>A0A0G4MKT6_VERLO</name>
<dbReference type="GO" id="GO:0005783">
    <property type="term" value="C:endoplasmic reticulum"/>
    <property type="evidence" value="ECO:0007669"/>
    <property type="project" value="TreeGrafter"/>
</dbReference>
<keyword evidence="4" id="KW-1185">Reference proteome</keyword>
<dbReference type="AlphaFoldDB" id="A0A0G4MKT6"/>
<dbReference type="GO" id="GO:0005524">
    <property type="term" value="F:ATP binding"/>
    <property type="evidence" value="ECO:0007669"/>
    <property type="project" value="UniProtKB-KW"/>
</dbReference>
<dbReference type="STRING" id="100787.A0A0G4MKT6"/>
<keyword evidence="1" id="KW-0547">Nucleotide-binding</keyword>
<sequence>EYYKNPEETAKAIDAEGWFHTGDIAEVDSLGRFKIVDRKKNVLKLSQGEYISPERIENVYLGSSSLLATAYVHGDPQQSTLVAVFGIDPENFAPFASKQLKKTIDKTDTAALKAAAQDPKVKKALLAEIDKIGRDHKFNSYER</sequence>